<evidence type="ECO:0008006" key="5">
    <source>
        <dbReference type="Google" id="ProtNLM"/>
    </source>
</evidence>
<sequence>MSLFLEEEGRRTTRTNRHSQPPPYLTNTPTMPPSQQVDKQVCCLVCDHQDPPSQKPLGPYLLQHDDRVYWITLCMCDDSHRTVHVSCLFQQTNKTDLLTCPSCRYHYKTGWRIWLVRVMETCVHLLSLASVIGLVYGLLFLGRSLDLLGLGTDLGTKLDGDEKWQDHEMQEIADWLNVVHLVTALAGEALLGLVYVVGVCWIIGSWRTLNMIHAILYLDLKPLVGDPSSFAHYGLLGLVLACVGLLFGTFLLFYSWIWAVGVHFVCRRILNVKTH</sequence>
<keyword evidence="2" id="KW-0812">Transmembrane</keyword>
<evidence type="ECO:0000313" key="3">
    <source>
        <dbReference type="EMBL" id="SAM09117.1"/>
    </source>
</evidence>
<keyword evidence="2" id="KW-1133">Transmembrane helix</keyword>
<dbReference type="InterPro" id="IPR013083">
    <property type="entry name" value="Znf_RING/FYVE/PHD"/>
</dbReference>
<feature type="transmembrane region" description="Helical" evidence="2">
    <location>
        <begin position="189"/>
        <end position="209"/>
    </location>
</feature>
<reference evidence="3" key="1">
    <citation type="submission" date="2016-04" db="EMBL/GenBank/DDBJ databases">
        <authorList>
            <person name="Evans L.H."/>
            <person name="Alamgir A."/>
            <person name="Owens N."/>
            <person name="Weber N.D."/>
            <person name="Virtaneva K."/>
            <person name="Barbian K."/>
            <person name="Babar A."/>
            <person name="Rosenke K."/>
        </authorList>
    </citation>
    <scope>NUCLEOTIDE SEQUENCE [LARGE SCALE GENOMIC DNA]</scope>
    <source>
        <strain evidence="3">CBS 101.48</strain>
    </source>
</reference>
<feature type="region of interest" description="Disordered" evidence="1">
    <location>
        <begin position="1"/>
        <end position="33"/>
    </location>
</feature>
<protein>
    <recommendedName>
        <fullName evidence="5">RING-CH-type domain-containing protein</fullName>
    </recommendedName>
</protein>
<proteinExistence type="predicted"/>
<accession>A0A163K796</accession>
<dbReference type="OrthoDB" id="2286520at2759"/>
<keyword evidence="2" id="KW-0472">Membrane</keyword>
<dbReference type="InParanoid" id="A0A163K796"/>
<organism evidence="3">
    <name type="scientific">Absidia glauca</name>
    <name type="common">Pin mould</name>
    <dbReference type="NCBI Taxonomy" id="4829"/>
    <lineage>
        <taxon>Eukaryota</taxon>
        <taxon>Fungi</taxon>
        <taxon>Fungi incertae sedis</taxon>
        <taxon>Mucoromycota</taxon>
        <taxon>Mucoromycotina</taxon>
        <taxon>Mucoromycetes</taxon>
        <taxon>Mucorales</taxon>
        <taxon>Cunninghamellaceae</taxon>
        <taxon>Absidia</taxon>
    </lineage>
</organism>
<dbReference type="STRING" id="4829.A0A163K796"/>
<feature type="transmembrane region" description="Helical" evidence="2">
    <location>
        <begin position="230"/>
        <end position="247"/>
    </location>
</feature>
<dbReference type="OMA" id="MIHAILY"/>
<evidence type="ECO:0000313" key="4">
    <source>
        <dbReference type="Proteomes" id="UP000078561"/>
    </source>
</evidence>
<dbReference type="Gene3D" id="3.30.40.10">
    <property type="entry name" value="Zinc/RING finger domain, C3HC4 (zinc finger)"/>
    <property type="match status" value="1"/>
</dbReference>
<feature type="transmembrane region" description="Helical" evidence="2">
    <location>
        <begin position="122"/>
        <end position="141"/>
    </location>
</feature>
<gene>
    <name evidence="3" type="primary">ABSGL_14791.1 scaffold 14966</name>
</gene>
<dbReference type="EMBL" id="LT554985">
    <property type="protein sequence ID" value="SAM09117.1"/>
    <property type="molecule type" value="Genomic_DNA"/>
</dbReference>
<evidence type="ECO:0000256" key="2">
    <source>
        <dbReference type="SAM" id="Phobius"/>
    </source>
</evidence>
<name>A0A163K796_ABSGL</name>
<dbReference type="Proteomes" id="UP000078561">
    <property type="component" value="Unassembled WGS sequence"/>
</dbReference>
<evidence type="ECO:0000256" key="1">
    <source>
        <dbReference type="SAM" id="MobiDB-lite"/>
    </source>
</evidence>
<dbReference type="AlphaFoldDB" id="A0A163K796"/>
<keyword evidence="4" id="KW-1185">Reference proteome</keyword>